<comment type="caution">
    <text evidence="1">The sequence shown here is derived from an EMBL/GenBank/DDBJ whole genome shotgun (WGS) entry which is preliminary data.</text>
</comment>
<sequence length="134" mass="15097">MVITKTGRKKIPLNIPSVPIDGISFHLEESVQRWKFVVQRCIADEVNVSNKHHSCLRVMDLIVKIGFSKTISNVGSFYPELIREFIVNLPSEFNNPSSPDYQAVHIRGSKFKISPAIINGFLENTMESTSTPSH</sequence>
<evidence type="ECO:0000313" key="2">
    <source>
        <dbReference type="EMBL" id="TYK03454.1"/>
    </source>
</evidence>
<dbReference type="AlphaFoldDB" id="A0A5A7SV32"/>
<evidence type="ECO:0000313" key="1">
    <source>
        <dbReference type="EMBL" id="KAA0033039.1"/>
    </source>
</evidence>
<organism evidence="1 3">
    <name type="scientific">Cucumis melo var. makuwa</name>
    <name type="common">Oriental melon</name>
    <dbReference type="NCBI Taxonomy" id="1194695"/>
    <lineage>
        <taxon>Eukaryota</taxon>
        <taxon>Viridiplantae</taxon>
        <taxon>Streptophyta</taxon>
        <taxon>Embryophyta</taxon>
        <taxon>Tracheophyta</taxon>
        <taxon>Spermatophyta</taxon>
        <taxon>Magnoliopsida</taxon>
        <taxon>eudicotyledons</taxon>
        <taxon>Gunneridae</taxon>
        <taxon>Pentapetalae</taxon>
        <taxon>rosids</taxon>
        <taxon>fabids</taxon>
        <taxon>Cucurbitales</taxon>
        <taxon>Cucurbitaceae</taxon>
        <taxon>Benincaseae</taxon>
        <taxon>Cucumis</taxon>
    </lineage>
</organism>
<proteinExistence type="predicted"/>
<protein>
    <submittedName>
        <fullName evidence="1">Cell wall protein RBR3-like</fullName>
    </submittedName>
</protein>
<accession>A0A5A7SV32</accession>
<reference evidence="3 4" key="1">
    <citation type="submission" date="2019-08" db="EMBL/GenBank/DDBJ databases">
        <title>Draft genome sequences of two oriental melons (Cucumis melo L. var makuwa).</title>
        <authorList>
            <person name="Kwon S.-Y."/>
        </authorList>
    </citation>
    <scope>NUCLEOTIDE SEQUENCE [LARGE SCALE GENOMIC DNA]</scope>
    <source>
        <strain evidence="4">cv. Chang Bougi</strain>
        <strain evidence="3">cv. SW 3</strain>
        <tissue evidence="1">Leaf</tissue>
    </source>
</reference>
<dbReference type="Proteomes" id="UP000321947">
    <property type="component" value="Unassembled WGS sequence"/>
</dbReference>
<dbReference type="OrthoDB" id="1436603at2759"/>
<dbReference type="EMBL" id="SSTD01014931">
    <property type="protein sequence ID" value="TYK03454.1"/>
    <property type="molecule type" value="Genomic_DNA"/>
</dbReference>
<dbReference type="Proteomes" id="UP000321393">
    <property type="component" value="Unassembled WGS sequence"/>
</dbReference>
<evidence type="ECO:0000313" key="3">
    <source>
        <dbReference type="Proteomes" id="UP000321393"/>
    </source>
</evidence>
<evidence type="ECO:0000313" key="4">
    <source>
        <dbReference type="Proteomes" id="UP000321947"/>
    </source>
</evidence>
<name>A0A5A7SV32_CUCMM</name>
<dbReference type="EMBL" id="SSTE01020983">
    <property type="protein sequence ID" value="KAA0033039.1"/>
    <property type="molecule type" value="Genomic_DNA"/>
</dbReference>
<gene>
    <name evidence="2" type="ORF">E5676_scaffold121G00590</name>
    <name evidence="1" type="ORF">E6C27_scaffold269G001440</name>
</gene>